<dbReference type="Pfam" id="PF00842">
    <property type="entry name" value="Ala_racemase_C"/>
    <property type="match status" value="1"/>
</dbReference>
<comment type="similarity">
    <text evidence="3 7">Belongs to the alanine racemase family.</text>
</comment>
<evidence type="ECO:0000256" key="6">
    <source>
        <dbReference type="ARBA" id="ARBA00023235"/>
    </source>
</evidence>
<evidence type="ECO:0000256" key="7">
    <source>
        <dbReference type="HAMAP-Rule" id="MF_01201"/>
    </source>
</evidence>
<organism evidence="11 16">
    <name type="scientific">Nitrosomonas ureae</name>
    <dbReference type="NCBI Taxonomy" id="44577"/>
    <lineage>
        <taxon>Bacteria</taxon>
        <taxon>Pseudomonadati</taxon>
        <taxon>Pseudomonadota</taxon>
        <taxon>Betaproteobacteria</taxon>
        <taxon>Nitrosomonadales</taxon>
        <taxon>Nitrosomonadaceae</taxon>
        <taxon>Nitrosomonas</taxon>
    </lineage>
</organism>
<dbReference type="InterPro" id="IPR011079">
    <property type="entry name" value="Ala_racemase_C"/>
</dbReference>
<dbReference type="UniPathway" id="UPA00042">
    <property type="reaction ID" value="UER00497"/>
</dbReference>
<comment type="catalytic activity">
    <reaction evidence="1 7">
        <text>L-alanine = D-alanine</text>
        <dbReference type="Rhea" id="RHEA:20249"/>
        <dbReference type="ChEBI" id="CHEBI:57416"/>
        <dbReference type="ChEBI" id="CHEBI:57972"/>
        <dbReference type="EC" id="5.1.1.1"/>
    </reaction>
</comment>
<proteinExistence type="inferred from homology"/>
<dbReference type="NCBIfam" id="TIGR00492">
    <property type="entry name" value="alr"/>
    <property type="match status" value="1"/>
</dbReference>
<feature type="active site" description="Proton acceptor; specific for L-alanine" evidence="7">
    <location>
        <position position="254"/>
    </location>
</feature>
<dbReference type="HAMAP" id="MF_01201">
    <property type="entry name" value="Ala_racemase"/>
    <property type="match status" value="1"/>
</dbReference>
<dbReference type="AlphaFoldDB" id="A0A0S3AG11"/>
<evidence type="ECO:0000256" key="3">
    <source>
        <dbReference type="ARBA" id="ARBA00007880"/>
    </source>
</evidence>
<reference evidence="14 15" key="1">
    <citation type="submission" date="2016-10" db="EMBL/GenBank/DDBJ databases">
        <authorList>
            <person name="Varghese N."/>
            <person name="Submissions S."/>
        </authorList>
    </citation>
    <scope>NUCLEOTIDE SEQUENCE [LARGE SCALE GENOMIC DNA]</scope>
    <source>
        <strain evidence="15">Nm10</strain>
        <strain evidence="14">Nm9</strain>
    </source>
</reference>
<feature type="binding site" evidence="7 9">
    <location>
        <position position="302"/>
    </location>
    <ligand>
        <name>substrate</name>
    </ligand>
</feature>
<gene>
    <name evidence="11" type="ORF">C8R28_1001224</name>
    <name evidence="12" type="ORF">SAMN05216406_104109</name>
    <name evidence="13" type="ORF">SAMN05421510_102645</name>
</gene>
<dbReference type="Proteomes" id="UP000181998">
    <property type="component" value="Unassembled WGS sequence"/>
</dbReference>
<reference evidence="12" key="2">
    <citation type="submission" date="2016-10" db="EMBL/GenBank/DDBJ databases">
        <authorList>
            <person name="de Groot N.N."/>
        </authorList>
    </citation>
    <scope>NUCLEOTIDE SEQUENCE [LARGE SCALE GENOMIC DNA]</scope>
    <source>
        <strain evidence="12">Nm10</strain>
        <strain evidence="13">Nm9</strain>
    </source>
</reference>
<dbReference type="PANTHER" id="PTHR30511">
    <property type="entry name" value="ALANINE RACEMASE"/>
    <property type="match status" value="1"/>
</dbReference>
<keyword evidence="6 7" id="KW-0413">Isomerase</keyword>
<protein>
    <recommendedName>
        <fullName evidence="4 7">Alanine racemase</fullName>
        <ecNumber evidence="4 7">5.1.1.1</ecNumber>
    </recommendedName>
</protein>
<evidence type="ECO:0000313" key="16">
    <source>
        <dbReference type="Proteomes" id="UP000244110"/>
    </source>
</evidence>
<feature type="domain" description="Alanine racemase C-terminal" evidence="10">
    <location>
        <begin position="233"/>
        <end position="357"/>
    </location>
</feature>
<comment type="pathway">
    <text evidence="7">Amino-acid biosynthesis; D-alanine biosynthesis; D-alanine from L-alanine: step 1/1.</text>
</comment>
<evidence type="ECO:0000313" key="11">
    <source>
        <dbReference type="EMBL" id="PTQ88832.1"/>
    </source>
</evidence>
<dbReference type="PRINTS" id="PR00992">
    <property type="entry name" value="ALARACEMASE"/>
</dbReference>
<dbReference type="PANTHER" id="PTHR30511:SF0">
    <property type="entry name" value="ALANINE RACEMASE, CATABOLIC-RELATED"/>
    <property type="match status" value="1"/>
</dbReference>
<dbReference type="Gene3D" id="2.40.37.10">
    <property type="entry name" value="Lyase, Ornithine Decarboxylase, Chain A, domain 1"/>
    <property type="match status" value="1"/>
</dbReference>
<feature type="binding site" evidence="7 9">
    <location>
        <position position="129"/>
    </location>
    <ligand>
        <name>substrate</name>
    </ligand>
</feature>
<evidence type="ECO:0000256" key="1">
    <source>
        <dbReference type="ARBA" id="ARBA00000316"/>
    </source>
</evidence>
<dbReference type="EMBL" id="FNLN01000004">
    <property type="protein sequence ID" value="SDT85416.1"/>
    <property type="molecule type" value="Genomic_DNA"/>
</dbReference>
<evidence type="ECO:0000259" key="10">
    <source>
        <dbReference type="SMART" id="SM01005"/>
    </source>
</evidence>
<dbReference type="FunFam" id="2.40.37.10:FF:000002">
    <property type="entry name" value="Alanine racemase"/>
    <property type="match status" value="1"/>
</dbReference>
<accession>A0A0S3AG11</accession>
<dbReference type="CDD" id="cd06827">
    <property type="entry name" value="PLPDE_III_AR_proteobact"/>
    <property type="match status" value="1"/>
</dbReference>
<dbReference type="OrthoDB" id="9813814at2"/>
<dbReference type="InterPro" id="IPR029066">
    <property type="entry name" value="PLP-binding_barrel"/>
</dbReference>
<evidence type="ECO:0000256" key="4">
    <source>
        <dbReference type="ARBA" id="ARBA00013089"/>
    </source>
</evidence>
<dbReference type="InterPro" id="IPR001608">
    <property type="entry name" value="Ala_racemase_N"/>
</dbReference>
<name>A0A0S3AG11_9PROT</name>
<evidence type="ECO:0000256" key="9">
    <source>
        <dbReference type="PIRSR" id="PIRSR600821-52"/>
    </source>
</evidence>
<evidence type="ECO:0000256" key="8">
    <source>
        <dbReference type="PIRSR" id="PIRSR600821-50"/>
    </source>
</evidence>
<dbReference type="Gene3D" id="3.20.20.10">
    <property type="entry name" value="Alanine racemase"/>
    <property type="match status" value="1"/>
</dbReference>
<dbReference type="GO" id="GO:0030170">
    <property type="term" value="F:pyridoxal phosphate binding"/>
    <property type="evidence" value="ECO:0007669"/>
    <property type="project" value="UniProtKB-UniRule"/>
</dbReference>
<evidence type="ECO:0000313" key="13">
    <source>
        <dbReference type="EMBL" id="SEQ19503.1"/>
    </source>
</evidence>
<keyword evidence="15" id="KW-1185">Reference proteome</keyword>
<dbReference type="GO" id="GO:0005829">
    <property type="term" value="C:cytosol"/>
    <property type="evidence" value="ECO:0007669"/>
    <property type="project" value="TreeGrafter"/>
</dbReference>
<dbReference type="SUPFAM" id="SSF50621">
    <property type="entry name" value="Alanine racemase C-terminal domain-like"/>
    <property type="match status" value="1"/>
</dbReference>
<dbReference type="InterPro" id="IPR020622">
    <property type="entry name" value="Ala_racemase_pyridoxalP-BS"/>
</dbReference>
<reference evidence="11 16" key="3">
    <citation type="submission" date="2018-04" db="EMBL/GenBank/DDBJ databases">
        <title>Active sludge and wastewater microbial communities from Klosterneuburg, Austria.</title>
        <authorList>
            <person name="Wagner M."/>
        </authorList>
    </citation>
    <scope>NUCLEOTIDE SEQUENCE [LARGE SCALE GENOMIC DNA]</scope>
    <source>
        <strain evidence="11 16">Nm4</strain>
    </source>
</reference>
<evidence type="ECO:0000313" key="14">
    <source>
        <dbReference type="Proteomes" id="UP000181998"/>
    </source>
</evidence>
<evidence type="ECO:0000256" key="2">
    <source>
        <dbReference type="ARBA" id="ARBA00001933"/>
    </source>
</evidence>
<evidence type="ECO:0000313" key="15">
    <source>
        <dbReference type="Proteomes" id="UP000182882"/>
    </source>
</evidence>
<sequence>MSRPIQAIIDYSALVHNLTIVRQYAPKARILAVLKANAYGHGLLHTANALKNVDGFALLELEAAITLRTIGYQQPILLLEGFFSTKEIALVEQYQLSPVIHHAEQVSMLSDFKNHKIDIFIKVNTGMNRLGLSPKQLPQVIKELTNNQHVKNITLMTHFASADDPSEKASVLRQLRCFETITETYNYPCSLANSAAIINYPETHSDWVRPGIMLYGASPFPDKTAADLNLLPVMTLSSKIIAIHDLEAGDKVGYHGLFKADDRMRIGIVACGYADGYPRHAPTGTPVLVNNQRSRLLGRISMDMLAIDLTGVKNTKLGDPVVLWGKGIPVEEIAMYAGTSSYQLLCGLSARVDRKFLKSF</sequence>
<dbReference type="Proteomes" id="UP000182882">
    <property type="component" value="Unassembled WGS sequence"/>
</dbReference>
<dbReference type="EMBL" id="QAOL01000001">
    <property type="protein sequence ID" value="PTQ88832.1"/>
    <property type="molecule type" value="Genomic_DNA"/>
</dbReference>
<comment type="function">
    <text evidence="7">Catalyzes the interconversion of L-alanine and D-alanine. May also act on other amino acids.</text>
</comment>
<feature type="modified residue" description="N6-(pyridoxal phosphate)lysine" evidence="7 8">
    <location>
        <position position="35"/>
    </location>
</feature>
<dbReference type="SMART" id="SM01005">
    <property type="entry name" value="Ala_racemase_C"/>
    <property type="match status" value="1"/>
</dbReference>
<dbReference type="InterPro" id="IPR000821">
    <property type="entry name" value="Ala_racemase"/>
</dbReference>
<dbReference type="STRING" id="44577.ATY38_02095"/>
<feature type="active site" description="Proton acceptor; specific for D-alanine" evidence="7">
    <location>
        <position position="35"/>
    </location>
</feature>
<evidence type="ECO:0000256" key="5">
    <source>
        <dbReference type="ARBA" id="ARBA00022898"/>
    </source>
</evidence>
<dbReference type="EC" id="5.1.1.1" evidence="4 7"/>
<dbReference type="InterPro" id="IPR009006">
    <property type="entry name" value="Ala_racemase/Decarboxylase_C"/>
</dbReference>
<dbReference type="GO" id="GO:0030632">
    <property type="term" value="P:D-alanine biosynthetic process"/>
    <property type="evidence" value="ECO:0007669"/>
    <property type="project" value="UniProtKB-UniRule"/>
</dbReference>
<comment type="cofactor">
    <cofactor evidence="2 7 8">
        <name>pyridoxal 5'-phosphate</name>
        <dbReference type="ChEBI" id="CHEBI:597326"/>
    </cofactor>
</comment>
<dbReference type="RefSeq" id="WP_062557829.1">
    <property type="nucleotide sequence ID" value="NZ_CP013341.1"/>
</dbReference>
<keyword evidence="5 7" id="KW-0663">Pyridoxal phosphate</keyword>
<dbReference type="EMBL" id="FOFX01000026">
    <property type="protein sequence ID" value="SEQ19503.1"/>
    <property type="molecule type" value="Genomic_DNA"/>
</dbReference>
<dbReference type="KEGG" id="nur:ATY38_02095"/>
<dbReference type="SUPFAM" id="SSF51419">
    <property type="entry name" value="PLP-binding barrel"/>
    <property type="match status" value="1"/>
</dbReference>
<dbReference type="PROSITE" id="PS00395">
    <property type="entry name" value="ALANINE_RACEMASE"/>
    <property type="match status" value="1"/>
</dbReference>
<dbReference type="Proteomes" id="UP000244110">
    <property type="component" value="Unassembled WGS sequence"/>
</dbReference>
<evidence type="ECO:0000313" key="12">
    <source>
        <dbReference type="EMBL" id="SDT85416.1"/>
    </source>
</evidence>
<dbReference type="Pfam" id="PF01168">
    <property type="entry name" value="Ala_racemase_N"/>
    <property type="match status" value="1"/>
</dbReference>
<dbReference type="GO" id="GO:0008784">
    <property type="term" value="F:alanine racemase activity"/>
    <property type="evidence" value="ECO:0007669"/>
    <property type="project" value="UniProtKB-UniRule"/>
</dbReference>
<dbReference type="FunFam" id="3.20.20.10:FF:000002">
    <property type="entry name" value="Alanine racemase"/>
    <property type="match status" value="1"/>
</dbReference>